<dbReference type="EMBL" id="AGNL01017979">
    <property type="protein sequence ID" value="EJK63829.1"/>
    <property type="molecule type" value="Genomic_DNA"/>
</dbReference>
<evidence type="ECO:0000313" key="1">
    <source>
        <dbReference type="EMBL" id="EJK63829.1"/>
    </source>
</evidence>
<dbReference type="AlphaFoldDB" id="K0SFP3"/>
<sequence>MKGGEEGLLPATGTKTFQRRRVCLQKGRVLCEISCLSADLQKARDRVRRKKYFFAGTGPLFLGEQSQDLQPQQVGTGTWKIEGRRCPFGHQHFLIGLKEALAVLLHNSFKDIVNDPPSRTTAHRSGSHSASHITVVRVVSECSQSAGPIPTPHLFRRYSHTPMMG</sequence>
<dbReference type="Proteomes" id="UP000266841">
    <property type="component" value="Unassembled WGS sequence"/>
</dbReference>
<organism evidence="1 2">
    <name type="scientific">Thalassiosira oceanica</name>
    <name type="common">Marine diatom</name>
    <dbReference type="NCBI Taxonomy" id="159749"/>
    <lineage>
        <taxon>Eukaryota</taxon>
        <taxon>Sar</taxon>
        <taxon>Stramenopiles</taxon>
        <taxon>Ochrophyta</taxon>
        <taxon>Bacillariophyta</taxon>
        <taxon>Coscinodiscophyceae</taxon>
        <taxon>Thalassiosirophycidae</taxon>
        <taxon>Thalassiosirales</taxon>
        <taxon>Thalassiosiraceae</taxon>
        <taxon>Thalassiosira</taxon>
    </lineage>
</organism>
<gene>
    <name evidence="1" type="ORF">THAOC_15493</name>
</gene>
<proteinExistence type="predicted"/>
<keyword evidence="2" id="KW-1185">Reference proteome</keyword>
<accession>K0SFP3</accession>
<evidence type="ECO:0000313" key="2">
    <source>
        <dbReference type="Proteomes" id="UP000266841"/>
    </source>
</evidence>
<reference evidence="1 2" key="1">
    <citation type="journal article" date="2012" name="Genome Biol.">
        <title>Genome and low-iron response of an oceanic diatom adapted to chronic iron limitation.</title>
        <authorList>
            <person name="Lommer M."/>
            <person name="Specht M."/>
            <person name="Roy A.S."/>
            <person name="Kraemer L."/>
            <person name="Andreson R."/>
            <person name="Gutowska M.A."/>
            <person name="Wolf J."/>
            <person name="Bergner S.V."/>
            <person name="Schilhabel M.B."/>
            <person name="Klostermeier U.C."/>
            <person name="Beiko R.G."/>
            <person name="Rosenstiel P."/>
            <person name="Hippler M."/>
            <person name="Laroche J."/>
        </authorList>
    </citation>
    <scope>NUCLEOTIDE SEQUENCE [LARGE SCALE GENOMIC DNA]</scope>
    <source>
        <strain evidence="1 2">CCMP1005</strain>
    </source>
</reference>
<name>K0SFP3_THAOC</name>
<comment type="caution">
    <text evidence="1">The sequence shown here is derived from an EMBL/GenBank/DDBJ whole genome shotgun (WGS) entry which is preliminary data.</text>
</comment>
<protein>
    <submittedName>
        <fullName evidence="1">Uncharacterized protein</fullName>
    </submittedName>
</protein>